<keyword evidence="2" id="KW-1185">Reference proteome</keyword>
<dbReference type="Proteomes" id="UP001330434">
    <property type="component" value="Chromosome"/>
</dbReference>
<accession>A0ABZ2C483</accession>
<evidence type="ECO:0000313" key="1">
    <source>
        <dbReference type="EMBL" id="WVX66575.1"/>
    </source>
</evidence>
<protein>
    <submittedName>
        <fullName evidence="1">Uncharacterized protein</fullName>
    </submittedName>
</protein>
<dbReference type="RefSeq" id="WP_331255427.1">
    <property type="nucleotide sequence ID" value="NZ_CP133270.1"/>
</dbReference>
<dbReference type="EMBL" id="CP133270">
    <property type="protein sequence ID" value="WVX66575.1"/>
    <property type="molecule type" value="Genomic_DNA"/>
</dbReference>
<evidence type="ECO:0000313" key="2">
    <source>
        <dbReference type="Proteomes" id="UP001330434"/>
    </source>
</evidence>
<name>A0ABZ2C483_9PROT</name>
<organism evidence="1 2">
    <name type="scientific">Candidatus Bealeia paramacronuclearis</name>
    <dbReference type="NCBI Taxonomy" id="1921001"/>
    <lineage>
        <taxon>Bacteria</taxon>
        <taxon>Pseudomonadati</taxon>
        <taxon>Pseudomonadota</taxon>
        <taxon>Alphaproteobacteria</taxon>
        <taxon>Holosporales</taxon>
        <taxon>Holosporaceae</taxon>
        <taxon>Candidatus Bealeia</taxon>
    </lineage>
</organism>
<sequence length="82" mass="9493">MTKVFYLSIFFIITTSSLGAYVPECPYFNNKKSCLQAVDENYDTSFEYIREDYFEDSISPLIEAALDIKKLESLACEKTCYN</sequence>
<reference evidence="1 2" key="1">
    <citation type="journal article" date="2024" name="Environ. Microbiol.">
        <title>Novel evolutionary insights on the interactions of the Holosporales (Alphaproteobacteria) with eukaryotic hosts from comparative genomics.</title>
        <authorList>
            <person name="Giovannini M."/>
            <person name="Petroni G."/>
            <person name="Castelli M."/>
        </authorList>
    </citation>
    <scope>NUCLEOTIDE SEQUENCE [LARGE SCALE GENOMIC DNA]</scope>
    <source>
        <strain evidence="1 2">US_Bl 15I1</strain>
    </source>
</reference>
<proteinExistence type="predicted"/>
<gene>
    <name evidence="1" type="ORF">Bealeia1_00754</name>
</gene>